<name>A0A0K6IGK0_9GAMM</name>
<dbReference type="EMBL" id="CYHG01000001">
    <property type="protein sequence ID" value="CUB02260.1"/>
    <property type="molecule type" value="Genomic_DNA"/>
</dbReference>
<protein>
    <recommendedName>
        <fullName evidence="3">Fis family transcriptional regulator</fullName>
    </recommendedName>
</protein>
<evidence type="ECO:0000313" key="1">
    <source>
        <dbReference type="EMBL" id="CUB02260.1"/>
    </source>
</evidence>
<sequence length="115" mass="13460">MRKTDKKLENQIRVTLTELCDELLDLELGFAWLTHLVDYDRFPHSLKIVCVFDSTQAQQDFAQSPHCAQLQSALQARLKSLNISLKDISKHLFLDNEEACERTHQGRWADRLRQH</sequence>
<dbReference type="STRING" id="1137284.GCA_001418205_00091"/>
<accession>A0A0K6IGK0</accession>
<evidence type="ECO:0000313" key="2">
    <source>
        <dbReference type="Proteomes" id="UP000182769"/>
    </source>
</evidence>
<reference evidence="2" key="1">
    <citation type="submission" date="2015-08" db="EMBL/GenBank/DDBJ databases">
        <authorList>
            <person name="Varghese N."/>
        </authorList>
    </citation>
    <scope>NUCLEOTIDE SEQUENCE [LARGE SCALE GENOMIC DNA]</scope>
    <source>
        <strain evidence="2">JCM 18476</strain>
    </source>
</reference>
<dbReference type="RefSeq" id="WP_055461245.1">
    <property type="nucleotide sequence ID" value="NZ_CYHG01000001.1"/>
</dbReference>
<keyword evidence="2" id="KW-1185">Reference proteome</keyword>
<dbReference type="Proteomes" id="UP000182769">
    <property type="component" value="Unassembled WGS sequence"/>
</dbReference>
<dbReference type="AlphaFoldDB" id="A0A0K6IGK0"/>
<proteinExistence type="predicted"/>
<gene>
    <name evidence="1" type="ORF">Ga0061065_10192</name>
</gene>
<evidence type="ECO:0008006" key="3">
    <source>
        <dbReference type="Google" id="ProtNLM"/>
    </source>
</evidence>
<dbReference type="OrthoDB" id="6996126at2"/>
<organism evidence="1 2">
    <name type="scientific">Marinomonas fungiae</name>
    <dbReference type="NCBI Taxonomy" id="1137284"/>
    <lineage>
        <taxon>Bacteria</taxon>
        <taxon>Pseudomonadati</taxon>
        <taxon>Pseudomonadota</taxon>
        <taxon>Gammaproteobacteria</taxon>
        <taxon>Oceanospirillales</taxon>
        <taxon>Oceanospirillaceae</taxon>
        <taxon>Marinomonas</taxon>
    </lineage>
</organism>